<dbReference type="Gene3D" id="3.40.50.150">
    <property type="entry name" value="Vaccinia Virus protein VP39"/>
    <property type="match status" value="1"/>
</dbReference>
<comment type="similarity">
    <text evidence="1">Belongs to the methyltransferase superfamily. LaeA methyltransferase family.</text>
</comment>
<feature type="compositionally biased region" description="Acidic residues" evidence="2">
    <location>
        <begin position="19"/>
        <end position="29"/>
    </location>
</feature>
<dbReference type="AlphaFoldDB" id="A0A4V1RYV8"/>
<evidence type="ECO:0000256" key="1">
    <source>
        <dbReference type="ARBA" id="ARBA00038158"/>
    </source>
</evidence>
<evidence type="ECO:0000313" key="3">
    <source>
        <dbReference type="EMBL" id="RYC82956.1"/>
    </source>
</evidence>
<evidence type="ECO:0000256" key="2">
    <source>
        <dbReference type="SAM" id="MobiDB-lite"/>
    </source>
</evidence>
<feature type="region of interest" description="Disordered" evidence="2">
    <location>
        <begin position="1"/>
        <end position="36"/>
    </location>
</feature>
<comment type="caution">
    <text evidence="3">The sequence shown here is derived from an EMBL/GenBank/DDBJ whole genome shotgun (WGS) entry which is preliminary data.</text>
</comment>
<evidence type="ECO:0008006" key="5">
    <source>
        <dbReference type="Google" id="ProtNLM"/>
    </source>
</evidence>
<dbReference type="Proteomes" id="UP000290540">
    <property type="component" value="Unassembled WGS sequence"/>
</dbReference>
<dbReference type="EMBL" id="MQTW01000164">
    <property type="protein sequence ID" value="RYC82956.1"/>
    <property type="molecule type" value="Genomic_DNA"/>
</dbReference>
<sequence length="354" mass="39783">MCNEEQTRQGIAIDPEVVGADDNDNDSAADVESTRSSTASVSSSIYEYRKIQGRTYQNSHTTDYWAPNDEKHIEAFDVAHEWLTMMLEDELYAAPIGDSPQARRILDVGTGTGIWAIDMADKFPSAEVIGVDISPTQPSWVPPNLKFQIDDAQLDWTFAPASFDFIHVRYMHGAFDNWQKLYHQMFKALKPGGWFQHIEPNIHLKCENPNSVAENETFKQWAQLFYDAGDKIGRTFKVTDGIMQDSAREAGFEDIVHKVHTIPLGGWPKDARLKREGQFVGLYMDLSLDGFALYPIGQILGWSLEEVQVLVAKMRAILRNPKHLGSGDMHLVYGRKPLKAPAPEKSPSPEAETA</sequence>
<dbReference type="CDD" id="cd02440">
    <property type="entry name" value="AdoMet_MTases"/>
    <property type="match status" value="1"/>
</dbReference>
<reference evidence="3 4" key="1">
    <citation type="submission" date="2016-12" db="EMBL/GenBank/DDBJ databases">
        <title>Draft genome sequence of Fusarium oxysporum causing rot on Narcissus.</title>
        <authorList>
            <person name="Armitage A.D."/>
            <person name="Taylor A."/>
            <person name="Clarkson J.P."/>
            <person name="Harrison R.J."/>
            <person name="Jackson A.C."/>
        </authorList>
    </citation>
    <scope>NUCLEOTIDE SEQUENCE [LARGE SCALE GENOMIC DNA]</scope>
    <source>
        <strain evidence="3 4">N139</strain>
    </source>
</reference>
<organism evidence="3 4">
    <name type="scientific">Fusarium oxysporum f. sp. narcissi</name>
    <dbReference type="NCBI Taxonomy" id="451672"/>
    <lineage>
        <taxon>Eukaryota</taxon>
        <taxon>Fungi</taxon>
        <taxon>Dikarya</taxon>
        <taxon>Ascomycota</taxon>
        <taxon>Pezizomycotina</taxon>
        <taxon>Sordariomycetes</taxon>
        <taxon>Hypocreomycetidae</taxon>
        <taxon>Hypocreales</taxon>
        <taxon>Nectriaceae</taxon>
        <taxon>Fusarium</taxon>
        <taxon>Fusarium oxysporum species complex</taxon>
    </lineage>
</organism>
<dbReference type="PANTHER" id="PTHR43591:SF10">
    <property type="entry name" value="ABC TRANSMEMBRANE TYPE-1 DOMAIN-CONTAINING PROTEIN-RELATED"/>
    <property type="match status" value="1"/>
</dbReference>
<dbReference type="SUPFAM" id="SSF53335">
    <property type="entry name" value="S-adenosyl-L-methionine-dependent methyltransferases"/>
    <property type="match status" value="1"/>
</dbReference>
<name>A0A4V1RYV8_FUSOX</name>
<protein>
    <recommendedName>
        <fullName evidence="5">Secondary metabolism regulator LAE1</fullName>
    </recommendedName>
</protein>
<gene>
    <name evidence="3" type="ORF">BFJ63_vAg14151</name>
</gene>
<accession>A0A4V1RYV8</accession>
<dbReference type="Pfam" id="PF13489">
    <property type="entry name" value="Methyltransf_23"/>
    <property type="match status" value="1"/>
</dbReference>
<dbReference type="InterPro" id="IPR029063">
    <property type="entry name" value="SAM-dependent_MTases_sf"/>
</dbReference>
<dbReference type="PANTHER" id="PTHR43591">
    <property type="entry name" value="METHYLTRANSFERASE"/>
    <property type="match status" value="1"/>
</dbReference>
<evidence type="ECO:0000313" key="4">
    <source>
        <dbReference type="Proteomes" id="UP000290540"/>
    </source>
</evidence>
<proteinExistence type="inferred from homology"/>
<dbReference type="GO" id="GO:0008168">
    <property type="term" value="F:methyltransferase activity"/>
    <property type="evidence" value="ECO:0007669"/>
    <property type="project" value="TreeGrafter"/>
</dbReference>